<dbReference type="AlphaFoldDB" id="A0AAD8IUL1"/>
<gene>
    <name evidence="6" type="ORF">POM88_010389</name>
</gene>
<evidence type="ECO:0000256" key="2">
    <source>
        <dbReference type="ARBA" id="ARBA00022670"/>
    </source>
</evidence>
<reference evidence="6" key="2">
    <citation type="submission" date="2023-05" db="EMBL/GenBank/DDBJ databases">
        <authorList>
            <person name="Schelkunov M.I."/>
        </authorList>
    </citation>
    <scope>NUCLEOTIDE SEQUENCE</scope>
    <source>
        <strain evidence="6">Hsosn_3</strain>
        <tissue evidence="6">Leaf</tissue>
    </source>
</reference>
<dbReference type="Pfam" id="PF02902">
    <property type="entry name" value="Peptidase_C48"/>
    <property type="match status" value="1"/>
</dbReference>
<comment type="similarity">
    <text evidence="1">Belongs to the peptidase C48 family.</text>
</comment>
<protein>
    <recommendedName>
        <fullName evidence="5">Ubiquitin-like protease family profile domain-containing protein</fullName>
    </recommendedName>
</protein>
<reference evidence="6" key="1">
    <citation type="submission" date="2023-02" db="EMBL/GenBank/DDBJ databases">
        <title>Genome of toxic invasive species Heracleum sosnowskyi carries increased number of genes despite the absence of recent whole-genome duplications.</title>
        <authorList>
            <person name="Schelkunov M."/>
            <person name="Shtratnikova V."/>
            <person name="Makarenko M."/>
            <person name="Klepikova A."/>
            <person name="Omelchenko D."/>
            <person name="Novikova G."/>
            <person name="Obukhova E."/>
            <person name="Bogdanov V."/>
            <person name="Penin A."/>
            <person name="Logacheva M."/>
        </authorList>
    </citation>
    <scope>NUCLEOTIDE SEQUENCE</scope>
    <source>
        <strain evidence="6">Hsosn_3</strain>
        <tissue evidence="6">Leaf</tissue>
    </source>
</reference>
<dbReference type="GO" id="GO:0016926">
    <property type="term" value="P:protein desumoylation"/>
    <property type="evidence" value="ECO:0007669"/>
    <property type="project" value="UniProtKB-ARBA"/>
</dbReference>
<feature type="domain" description="Ubiquitin-like protease family profile" evidence="5">
    <location>
        <begin position="1"/>
        <end position="124"/>
    </location>
</feature>
<keyword evidence="3" id="KW-0378">Hydrolase</keyword>
<evidence type="ECO:0000313" key="7">
    <source>
        <dbReference type="Proteomes" id="UP001237642"/>
    </source>
</evidence>
<dbReference type="Proteomes" id="UP001237642">
    <property type="component" value="Unassembled WGS sequence"/>
</dbReference>
<dbReference type="EMBL" id="JAUIZM010000003">
    <property type="protein sequence ID" value="KAK1391333.1"/>
    <property type="molecule type" value="Genomic_DNA"/>
</dbReference>
<dbReference type="Gene3D" id="3.40.395.10">
    <property type="entry name" value="Adenoviral Proteinase, Chain A"/>
    <property type="match status" value="1"/>
</dbReference>
<keyword evidence="4" id="KW-0788">Thiol protease</keyword>
<organism evidence="6 7">
    <name type="scientific">Heracleum sosnowskyi</name>
    <dbReference type="NCBI Taxonomy" id="360622"/>
    <lineage>
        <taxon>Eukaryota</taxon>
        <taxon>Viridiplantae</taxon>
        <taxon>Streptophyta</taxon>
        <taxon>Embryophyta</taxon>
        <taxon>Tracheophyta</taxon>
        <taxon>Spermatophyta</taxon>
        <taxon>Magnoliopsida</taxon>
        <taxon>eudicotyledons</taxon>
        <taxon>Gunneridae</taxon>
        <taxon>Pentapetalae</taxon>
        <taxon>asterids</taxon>
        <taxon>campanulids</taxon>
        <taxon>Apiales</taxon>
        <taxon>Apiaceae</taxon>
        <taxon>Apioideae</taxon>
        <taxon>apioid superclade</taxon>
        <taxon>Tordylieae</taxon>
        <taxon>Tordyliinae</taxon>
        <taxon>Heracleum</taxon>
    </lineage>
</organism>
<keyword evidence="2" id="KW-0645">Protease</keyword>
<sequence>METEFGSGVSQVTLAKKLLLGGNCNQYSYMLFPVFKYRHYSLAIVCFLDEEENLGPIVLHMDSMSAHNSNEVFDTIEWFLEILWKNMNGANTTIPRVSRKVVEVPQQPNSHDCAYFVMHMMRLFLEQAPLRFKMEHLQMFDQEWFKPEDASALRDEMRPVMEKELNDYFTSPLEEYAPEPHIEPLQPLQKRRPPIKKTYQKKKRTDETRDLRSELITARGTRRKMNEVDYTEQDLRRNFAAKCIVHK</sequence>
<dbReference type="InterPro" id="IPR003653">
    <property type="entry name" value="Peptidase_C48_C"/>
</dbReference>
<evidence type="ECO:0000259" key="5">
    <source>
        <dbReference type="PROSITE" id="PS50600"/>
    </source>
</evidence>
<name>A0AAD8IUL1_9APIA</name>
<dbReference type="GO" id="GO:0008234">
    <property type="term" value="F:cysteine-type peptidase activity"/>
    <property type="evidence" value="ECO:0007669"/>
    <property type="project" value="UniProtKB-KW"/>
</dbReference>
<evidence type="ECO:0000256" key="3">
    <source>
        <dbReference type="ARBA" id="ARBA00022801"/>
    </source>
</evidence>
<dbReference type="PANTHER" id="PTHR46915:SF2">
    <property type="entry name" value="UBIQUITIN-LIKE PROTEASE 4"/>
    <property type="match status" value="1"/>
</dbReference>
<evidence type="ECO:0000256" key="1">
    <source>
        <dbReference type="ARBA" id="ARBA00005234"/>
    </source>
</evidence>
<evidence type="ECO:0000256" key="4">
    <source>
        <dbReference type="ARBA" id="ARBA00022807"/>
    </source>
</evidence>
<proteinExistence type="inferred from homology"/>
<dbReference type="PANTHER" id="PTHR46915">
    <property type="entry name" value="UBIQUITIN-LIKE PROTEASE 4-RELATED"/>
    <property type="match status" value="1"/>
</dbReference>
<evidence type="ECO:0000313" key="6">
    <source>
        <dbReference type="EMBL" id="KAK1391333.1"/>
    </source>
</evidence>
<comment type="caution">
    <text evidence="6">The sequence shown here is derived from an EMBL/GenBank/DDBJ whole genome shotgun (WGS) entry which is preliminary data.</text>
</comment>
<dbReference type="InterPro" id="IPR038765">
    <property type="entry name" value="Papain-like_cys_pep_sf"/>
</dbReference>
<dbReference type="SUPFAM" id="SSF54001">
    <property type="entry name" value="Cysteine proteinases"/>
    <property type="match status" value="1"/>
</dbReference>
<keyword evidence="7" id="KW-1185">Reference proteome</keyword>
<accession>A0AAD8IUL1</accession>
<dbReference type="GO" id="GO:0006508">
    <property type="term" value="P:proteolysis"/>
    <property type="evidence" value="ECO:0007669"/>
    <property type="project" value="UniProtKB-KW"/>
</dbReference>
<dbReference type="PROSITE" id="PS50600">
    <property type="entry name" value="ULP_PROTEASE"/>
    <property type="match status" value="1"/>
</dbReference>